<dbReference type="PANTHER" id="PTHR43434:SF1">
    <property type="entry name" value="PHOSPHOGLYCOLATE PHOSPHATASE"/>
    <property type="match status" value="1"/>
</dbReference>
<dbReference type="SUPFAM" id="SSF56784">
    <property type="entry name" value="HAD-like"/>
    <property type="match status" value="1"/>
</dbReference>
<dbReference type="InterPro" id="IPR023198">
    <property type="entry name" value="PGP-like_dom2"/>
</dbReference>
<keyword evidence="1" id="KW-0378">Hydrolase</keyword>
<name>C6WLL8_ACTMD</name>
<evidence type="ECO:0000313" key="1">
    <source>
        <dbReference type="EMBL" id="ACU38411.1"/>
    </source>
</evidence>
<reference evidence="1 2" key="1">
    <citation type="journal article" date="2009" name="Stand. Genomic Sci.">
        <title>Complete genome sequence of Actinosynnema mirum type strain (101).</title>
        <authorList>
            <person name="Land M."/>
            <person name="Lapidus A."/>
            <person name="Mayilraj S."/>
            <person name="Chen F."/>
            <person name="Copeland A."/>
            <person name="Del Rio T.G."/>
            <person name="Nolan M."/>
            <person name="Lucas S."/>
            <person name="Tice H."/>
            <person name="Cheng J.F."/>
            <person name="Chertkov O."/>
            <person name="Bruce D."/>
            <person name="Goodwin L."/>
            <person name="Pitluck S."/>
            <person name="Rohde M."/>
            <person name="Goker M."/>
            <person name="Pati A."/>
            <person name="Ivanova N."/>
            <person name="Mavromatis K."/>
            <person name="Chen A."/>
            <person name="Palaniappan K."/>
            <person name="Hauser L."/>
            <person name="Chang Y.J."/>
            <person name="Jeffries C.C."/>
            <person name="Brettin T."/>
            <person name="Detter J.C."/>
            <person name="Han C."/>
            <person name="Chain P."/>
            <person name="Tindall B.J."/>
            <person name="Bristow J."/>
            <person name="Eisen J.A."/>
            <person name="Markowitz V."/>
            <person name="Hugenholtz P."/>
            <person name="Kyrpides N.C."/>
            <person name="Klenk H.P."/>
        </authorList>
    </citation>
    <scope>NUCLEOTIDE SEQUENCE [LARGE SCALE GENOMIC DNA]</scope>
    <source>
        <strain evidence="2">ATCC 29888 / DSM 43827 / JCM 3225 / NBRC 14064 / NCIMB 13271 / NRRL B-12336 / IMRU 3971 / 101</strain>
    </source>
</reference>
<dbReference type="PANTHER" id="PTHR43434">
    <property type="entry name" value="PHOSPHOGLYCOLATE PHOSPHATASE"/>
    <property type="match status" value="1"/>
</dbReference>
<dbReference type="GO" id="GO:0006281">
    <property type="term" value="P:DNA repair"/>
    <property type="evidence" value="ECO:0007669"/>
    <property type="project" value="TreeGrafter"/>
</dbReference>
<dbReference type="STRING" id="446462.Amir_4573"/>
<sequence length="235" mass="24500">MSAADGAGARVRAVLLDLDGTTVDTLPVTTAALDRAAGLLEMPVPRVDAFRTAAGLPSPPLLDRLGLPQGFVGHYLEAYVDLVELAVVVPGMVELARDLHTGGTSVAVVSGQDRTCARALVKHAGLSWWVRATVTADTIPPEPPQEVLARACHELRVLPGEAVLVGDTVADVRAAREIGMRTVAVSWGAGTRPALATAPWALVDGVEELKQLLSLSVGTSTPAAKATRRRVGTGW</sequence>
<dbReference type="HOGENOM" id="CLU_045011_19_2_11"/>
<keyword evidence="2" id="KW-1185">Reference proteome</keyword>
<dbReference type="Gene3D" id="1.10.150.240">
    <property type="entry name" value="Putative phosphatase, domain 2"/>
    <property type="match status" value="1"/>
</dbReference>
<dbReference type="InterPro" id="IPR036412">
    <property type="entry name" value="HAD-like_sf"/>
</dbReference>
<dbReference type="RefSeq" id="WP_015803298.1">
    <property type="nucleotide sequence ID" value="NC_013093.1"/>
</dbReference>
<evidence type="ECO:0000313" key="2">
    <source>
        <dbReference type="Proteomes" id="UP000002213"/>
    </source>
</evidence>
<organism evidence="1 2">
    <name type="scientific">Actinosynnema mirum (strain ATCC 29888 / DSM 43827 / JCM 3225 / NBRC 14064 / NCIMB 13271 / NRRL B-12336 / IMRU 3971 / 101)</name>
    <dbReference type="NCBI Taxonomy" id="446462"/>
    <lineage>
        <taxon>Bacteria</taxon>
        <taxon>Bacillati</taxon>
        <taxon>Actinomycetota</taxon>
        <taxon>Actinomycetes</taxon>
        <taxon>Pseudonocardiales</taxon>
        <taxon>Pseudonocardiaceae</taxon>
        <taxon>Actinosynnema</taxon>
    </lineage>
</organism>
<proteinExistence type="predicted"/>
<dbReference type="Pfam" id="PF00702">
    <property type="entry name" value="Hydrolase"/>
    <property type="match status" value="1"/>
</dbReference>
<dbReference type="Proteomes" id="UP000002213">
    <property type="component" value="Chromosome"/>
</dbReference>
<dbReference type="InterPro" id="IPR023214">
    <property type="entry name" value="HAD_sf"/>
</dbReference>
<dbReference type="KEGG" id="ami:Amir_4573"/>
<dbReference type="GO" id="GO:0008967">
    <property type="term" value="F:phosphoglycolate phosphatase activity"/>
    <property type="evidence" value="ECO:0007669"/>
    <property type="project" value="TreeGrafter"/>
</dbReference>
<dbReference type="Gene3D" id="3.40.50.1000">
    <property type="entry name" value="HAD superfamily/HAD-like"/>
    <property type="match status" value="1"/>
</dbReference>
<dbReference type="InterPro" id="IPR050155">
    <property type="entry name" value="HAD-like_hydrolase_sf"/>
</dbReference>
<gene>
    <name evidence="1" type="ordered locus">Amir_4573</name>
</gene>
<dbReference type="AlphaFoldDB" id="C6WLL8"/>
<dbReference type="EMBL" id="CP001630">
    <property type="protein sequence ID" value="ACU38411.1"/>
    <property type="molecule type" value="Genomic_DNA"/>
</dbReference>
<protein>
    <submittedName>
        <fullName evidence="1">HAD-superfamily hydrolase, subfamily IA, variant 3</fullName>
    </submittedName>
</protein>
<dbReference type="eggNOG" id="COG0546">
    <property type="taxonomic scope" value="Bacteria"/>
</dbReference>
<accession>C6WLL8</accession>